<reference evidence="3 4" key="1">
    <citation type="submission" date="2019-06" db="EMBL/GenBank/DDBJ databases">
        <title>Sequencing the genomes of 1000 actinobacteria strains.</title>
        <authorList>
            <person name="Klenk H.-P."/>
        </authorList>
    </citation>
    <scope>NUCLEOTIDE SEQUENCE [LARGE SCALE GENOMIC DNA]</scope>
    <source>
        <strain evidence="3 4">DSM 45511</strain>
    </source>
</reference>
<evidence type="ECO:0000313" key="4">
    <source>
        <dbReference type="Proteomes" id="UP000319818"/>
    </source>
</evidence>
<evidence type="ECO:0000256" key="2">
    <source>
        <dbReference type="SAM" id="MobiDB-lite"/>
    </source>
</evidence>
<dbReference type="EMBL" id="VFPH01000001">
    <property type="protein sequence ID" value="TQM43901.1"/>
    <property type="molecule type" value="Genomic_DNA"/>
</dbReference>
<proteinExistence type="predicted"/>
<evidence type="ECO:0000313" key="3">
    <source>
        <dbReference type="EMBL" id="TQM43901.1"/>
    </source>
</evidence>
<keyword evidence="4" id="KW-1185">Reference proteome</keyword>
<evidence type="ECO:0000256" key="1">
    <source>
        <dbReference type="SAM" id="Coils"/>
    </source>
</evidence>
<dbReference type="InterPro" id="IPR027417">
    <property type="entry name" value="P-loop_NTPase"/>
</dbReference>
<dbReference type="RefSeq" id="WP_142098098.1">
    <property type="nucleotide sequence ID" value="NZ_VFPH01000001.1"/>
</dbReference>
<dbReference type="SUPFAM" id="SSF52540">
    <property type="entry name" value="P-loop containing nucleoside triphosphate hydrolases"/>
    <property type="match status" value="1"/>
</dbReference>
<organism evidence="3 4">
    <name type="scientific">Pseudonocardia cypriaca</name>
    <dbReference type="NCBI Taxonomy" id="882449"/>
    <lineage>
        <taxon>Bacteria</taxon>
        <taxon>Bacillati</taxon>
        <taxon>Actinomycetota</taxon>
        <taxon>Actinomycetes</taxon>
        <taxon>Pseudonocardiales</taxon>
        <taxon>Pseudonocardiaceae</taxon>
        <taxon>Pseudonocardia</taxon>
    </lineage>
</organism>
<feature type="coiled-coil region" evidence="1">
    <location>
        <begin position="416"/>
        <end position="443"/>
    </location>
</feature>
<feature type="region of interest" description="Disordered" evidence="2">
    <location>
        <begin position="734"/>
        <end position="760"/>
    </location>
</feature>
<keyword evidence="1" id="KW-0175">Coiled coil</keyword>
<gene>
    <name evidence="3" type="ORF">FB388_1256</name>
</gene>
<dbReference type="AlphaFoldDB" id="A0A543GCU0"/>
<sequence length="1058" mass="115699">MTGATLFDTSGQPSPDHDGVLGIIGERQLVAVQLFNIARHTSSPIAITASSFVAVTGRGPRDSNESGKTSFNAAVSLLLGDPEWRMTGGGVATVAQLLFEPDTAGVTATHCSAPQEGFIVGVFADPDDVARSAHTVWLRISSNPKYLRVRHQAGVHLAEADTDADRHRKAPEVWKSLPTTEFGAGSYVDKLYGRSPRCLAYVASRGKQRSGPSLLKMDTGAFTPENIGAALIRLTGRAEALELEKEQRRKLADKVAEVNDKRRGGERAWDEEEKTLQAVRTRATIRAKLADGNHLWRKHLARGLLDTVAHTDWLTAVLEGIKAEQDRERERLLGLEETEKRLSDFGTLKTEADAAERAFRIADDKHREAQLAESMLIAEVNALHERMRLLEAQGARDVRMTISEAEARLTRRREARAIAMSEARQADEKIDALTEDLDRAERGASGAAAHALSVLAEHGLEATGLMDAVEIADDHRDEWEPRLHPWRAAVCVAEEQARQALQVLSRVPGAILVAGSPAASGPLPAGVLNAPGQALTFLGELATRMLPVDSAEIRGAFDPVLGVTVVAGFPHPTAGRRHIIASLRERLTTAQKTQTQRHVAADIAERTERDAERDLAAARAAAEHRDLVTKIRAIETDQLPPVRRLLDERFNLRSTSLDAHTNAQTNLKNAENTLAQATIARKECDVRLADLDIDQKKTQRSLDSSGLQYWRTEFGGDDITARTLLNWSDGPLDYDNSNNVCRPPGPRDPAAPAERRKQDTLSMKANEILVEILTLLKVDRDTGAGAPVPAISEAVRRKETLVRSGASGRDTGYAGVASALRDWLTPFEERDGIATEQINAARALREREMNYAMSTLAGLEATVTNVQDNLERRVEANLDAISAALDDLNQSAPDGYGAKLQYMVERPVGPDDPWIWSVVPMWRRSPGGRMLPYDNATNSAQEKLFSIHLVLAALLASPHPRGRVLILDELGDSLGEEHRRDVLSAVARVAREKGITVLGTCQDAVMPDAASFCNEILYFCYPSKVEALNLPTRMFGFDENGERVELTASAILRGRPIP</sequence>
<dbReference type="Proteomes" id="UP000319818">
    <property type="component" value="Unassembled WGS sequence"/>
</dbReference>
<dbReference type="OrthoDB" id="3307982at2"/>
<comment type="caution">
    <text evidence="3">The sequence shown here is derived from an EMBL/GenBank/DDBJ whole genome shotgun (WGS) entry which is preliminary data.</text>
</comment>
<protein>
    <submittedName>
        <fullName evidence="3">Uncharacterized protein</fullName>
    </submittedName>
</protein>
<feature type="coiled-coil region" evidence="1">
    <location>
        <begin position="660"/>
        <end position="687"/>
    </location>
</feature>
<name>A0A543GCU0_9PSEU</name>
<accession>A0A543GCU0</accession>